<evidence type="ECO:0000256" key="11">
    <source>
        <dbReference type="RuleBase" id="RU003750"/>
    </source>
</evidence>
<evidence type="ECO:0000256" key="2">
    <source>
        <dbReference type="ARBA" id="ARBA00010441"/>
    </source>
</evidence>
<dbReference type="Pfam" id="PF01066">
    <property type="entry name" value="CDP-OH_P_transf"/>
    <property type="match status" value="1"/>
</dbReference>
<dbReference type="InterPro" id="IPR043130">
    <property type="entry name" value="CDP-OH_PTrfase_TM_dom"/>
</dbReference>
<keyword evidence="5 12" id="KW-0812">Transmembrane</keyword>
<feature type="transmembrane region" description="Helical" evidence="12">
    <location>
        <begin position="225"/>
        <end position="242"/>
    </location>
</feature>
<accession>A0A8J7CIB5</accession>
<comment type="similarity">
    <text evidence="2 11">Belongs to the CDP-alcohol phosphatidyltransferase class-I family.</text>
</comment>
<dbReference type="InterPro" id="IPR050324">
    <property type="entry name" value="CDP-alcohol_PTase-I"/>
</dbReference>
<feature type="transmembrane region" description="Helical" evidence="12">
    <location>
        <begin position="202"/>
        <end position="219"/>
    </location>
</feature>
<dbReference type="EMBL" id="JACVXA010000045">
    <property type="protein sequence ID" value="MBE3639375.1"/>
    <property type="molecule type" value="Genomic_DNA"/>
</dbReference>
<evidence type="ECO:0000256" key="4">
    <source>
        <dbReference type="ARBA" id="ARBA00022679"/>
    </source>
</evidence>
<evidence type="ECO:0000256" key="6">
    <source>
        <dbReference type="ARBA" id="ARBA00022989"/>
    </source>
</evidence>
<evidence type="ECO:0000256" key="7">
    <source>
        <dbReference type="ARBA" id="ARBA00023098"/>
    </source>
</evidence>
<organism evidence="13 14">
    <name type="scientific">Mangrovicoccus algicola</name>
    <dbReference type="NCBI Taxonomy" id="2771008"/>
    <lineage>
        <taxon>Bacteria</taxon>
        <taxon>Pseudomonadati</taxon>
        <taxon>Pseudomonadota</taxon>
        <taxon>Alphaproteobacteria</taxon>
        <taxon>Rhodobacterales</taxon>
        <taxon>Paracoccaceae</taxon>
        <taxon>Mangrovicoccus</taxon>
    </lineage>
</organism>
<evidence type="ECO:0000256" key="1">
    <source>
        <dbReference type="ARBA" id="ARBA00004141"/>
    </source>
</evidence>
<keyword evidence="6 12" id="KW-1133">Transmembrane helix</keyword>
<gene>
    <name evidence="13" type="ORF">ICN82_14335</name>
</gene>
<evidence type="ECO:0000256" key="9">
    <source>
        <dbReference type="ARBA" id="ARBA00023209"/>
    </source>
</evidence>
<dbReference type="Proteomes" id="UP000609121">
    <property type="component" value="Unassembled WGS sequence"/>
</dbReference>
<keyword evidence="14" id="KW-1185">Reference proteome</keyword>
<dbReference type="InterPro" id="IPR000462">
    <property type="entry name" value="CDP-OH_P_trans"/>
</dbReference>
<dbReference type="PANTHER" id="PTHR14269:SF61">
    <property type="entry name" value="CDP-DIACYLGLYCEROL--SERINE O-PHOSPHATIDYLTRANSFERASE"/>
    <property type="match status" value="1"/>
</dbReference>
<keyword evidence="7" id="KW-0443">Lipid metabolism</keyword>
<evidence type="ECO:0000256" key="3">
    <source>
        <dbReference type="ARBA" id="ARBA00022516"/>
    </source>
</evidence>
<evidence type="ECO:0000256" key="12">
    <source>
        <dbReference type="SAM" id="Phobius"/>
    </source>
</evidence>
<comment type="caution">
    <text evidence="13">The sequence shown here is derived from an EMBL/GenBank/DDBJ whole genome shotgun (WGS) entry which is preliminary data.</text>
</comment>
<name>A0A8J7CIB5_9RHOB</name>
<keyword evidence="4 11" id="KW-0808">Transferase</keyword>
<keyword evidence="3" id="KW-0444">Lipid biosynthesis</keyword>
<dbReference type="GO" id="GO:0008654">
    <property type="term" value="P:phospholipid biosynthetic process"/>
    <property type="evidence" value="ECO:0007669"/>
    <property type="project" value="UniProtKB-KW"/>
</dbReference>
<reference evidence="13" key="1">
    <citation type="submission" date="2020-09" db="EMBL/GenBank/DDBJ databases">
        <title>A novel bacterium of genus Mangrovicoccus, isolated from South China Sea.</title>
        <authorList>
            <person name="Huang H."/>
            <person name="Mo K."/>
            <person name="Hu Y."/>
        </authorList>
    </citation>
    <scope>NUCLEOTIDE SEQUENCE</scope>
    <source>
        <strain evidence="13">HB182678</strain>
    </source>
</reference>
<feature type="transmembrane region" description="Helical" evidence="12">
    <location>
        <begin position="106"/>
        <end position="124"/>
    </location>
</feature>
<dbReference type="InterPro" id="IPR048254">
    <property type="entry name" value="CDP_ALCOHOL_P_TRANSF_CS"/>
</dbReference>
<protein>
    <submittedName>
        <fullName evidence="13">Phosphatidylcholine/phosphatidylserine synthase</fullName>
    </submittedName>
</protein>
<dbReference type="GO" id="GO:0016780">
    <property type="term" value="F:phosphotransferase activity, for other substituted phosphate groups"/>
    <property type="evidence" value="ECO:0007669"/>
    <property type="project" value="InterPro"/>
</dbReference>
<dbReference type="PANTHER" id="PTHR14269">
    <property type="entry name" value="CDP-DIACYLGLYCEROL--GLYCEROL-3-PHOSPHATE 3-PHOSPHATIDYLTRANSFERASE-RELATED"/>
    <property type="match status" value="1"/>
</dbReference>
<comment type="subcellular location">
    <subcellularLocation>
        <location evidence="1">Membrane</location>
        <topology evidence="1">Multi-pass membrane protein</topology>
    </subcellularLocation>
</comment>
<dbReference type="Gene3D" id="1.20.120.1760">
    <property type="match status" value="1"/>
</dbReference>
<keyword evidence="10" id="KW-1208">Phospholipid metabolism</keyword>
<evidence type="ECO:0000313" key="14">
    <source>
        <dbReference type="Proteomes" id="UP000609121"/>
    </source>
</evidence>
<feature type="transmembrane region" description="Helical" evidence="12">
    <location>
        <begin position="144"/>
        <end position="163"/>
    </location>
</feature>
<evidence type="ECO:0000256" key="10">
    <source>
        <dbReference type="ARBA" id="ARBA00023264"/>
    </source>
</evidence>
<evidence type="ECO:0000256" key="8">
    <source>
        <dbReference type="ARBA" id="ARBA00023136"/>
    </source>
</evidence>
<dbReference type="PROSITE" id="PS00379">
    <property type="entry name" value="CDP_ALCOHOL_P_TRANSF"/>
    <property type="match status" value="1"/>
</dbReference>
<dbReference type="RefSeq" id="WP_193183993.1">
    <property type="nucleotide sequence ID" value="NZ_JACVXA010000045.1"/>
</dbReference>
<keyword evidence="9" id="KW-0594">Phospholipid biosynthesis</keyword>
<dbReference type="GO" id="GO:0016020">
    <property type="term" value="C:membrane"/>
    <property type="evidence" value="ECO:0007669"/>
    <property type="project" value="UniProtKB-SubCell"/>
</dbReference>
<proteinExistence type="inferred from homology"/>
<feature type="transmembrane region" description="Helical" evidence="12">
    <location>
        <begin position="20"/>
        <end position="39"/>
    </location>
</feature>
<evidence type="ECO:0000313" key="13">
    <source>
        <dbReference type="EMBL" id="MBE3639375.1"/>
    </source>
</evidence>
<evidence type="ECO:0000256" key="5">
    <source>
        <dbReference type="ARBA" id="ARBA00022692"/>
    </source>
</evidence>
<feature type="transmembrane region" description="Helical" evidence="12">
    <location>
        <begin position="82"/>
        <end position="100"/>
    </location>
</feature>
<sequence length="250" mass="26690">MSPAPNRPAKEPKAFSPILLLPNMLTVTAICAGLTAIRAGVHGNYELAVQLIIVAGILDGLDGRLARALGSASKIGAELDSLADFVNFGVATPLTLYFWALQDSGGIGWIAVLVFSICCVFRLARFNVGSKTGGGLGGAYFEGVPSPAGALVVMLPLYVSFAFADRPSIPALLISLHMIVIGLLMISSLPTWSFKTTRIARGNVKFFLVGVAAVGALLVTYAWRTLIVLCLAYIVTVLWAWLNRRRLSRR</sequence>
<keyword evidence="8 12" id="KW-0472">Membrane</keyword>
<dbReference type="AlphaFoldDB" id="A0A8J7CIB5"/>
<feature type="transmembrane region" description="Helical" evidence="12">
    <location>
        <begin position="169"/>
        <end position="190"/>
    </location>
</feature>